<sequence length="544" mass="60382">MNGEVFSAEHRMLGLSWKGPDYHTRVPQGAWVHPTRESLDYALRLLGSGETERAAVVVGKVLSLQDTDPTSETYGIWPWLLEEPLAEMDPPDWNWADFCGARLAQLLVEHPGDLPEDLVRYARTALGHAAASIFRRNVGPGYTNIAVMGAGVTLVAGEVLGEPRFSDYGRRRLRKIVERTDHHGGFNEYNSPTYTIVTLTECERMLQLVRDTSARSDAERLRRAAWQTIAGHYHTGTHQWAGPHSRAYSDRLDAAIAGYLSARTGVEVLPHPTSGVRDRLEGTAPLPCPDDLVDRFQSPVNEESELRSTFIRRHGGDSTQGTTWMSEVACLGSVSSDNLWDQRRVLLGYWRTEADPAVVLRLRFLHDGRDFSSACVRNVQLGPRILSAIGLLTGMGDAHHQLDVPDDGAFDAEDFRVRYQLVGEGVAGRELGDGRFELSAGKNRAVIHTTPSRFGPHELAWKMERAEGRIYLDGVCYRGPRQRFDPAELGEVVIVVGLELLRDDQPPTATGLAVREKENGTLEATWPVVGGLEIQAPTRARPYQ</sequence>
<dbReference type="AlphaFoldDB" id="A0A6J4R1A8"/>
<protein>
    <submittedName>
        <fullName evidence="1">Uncharacterized protein</fullName>
    </submittedName>
</protein>
<organism evidence="1">
    <name type="scientific">uncultured Rubrobacteraceae bacterium</name>
    <dbReference type="NCBI Taxonomy" id="349277"/>
    <lineage>
        <taxon>Bacteria</taxon>
        <taxon>Bacillati</taxon>
        <taxon>Actinomycetota</taxon>
        <taxon>Rubrobacteria</taxon>
        <taxon>Rubrobacterales</taxon>
        <taxon>Rubrobacteraceae</taxon>
        <taxon>environmental samples</taxon>
    </lineage>
</organism>
<evidence type="ECO:0000313" key="1">
    <source>
        <dbReference type="EMBL" id="CAA9461286.1"/>
    </source>
</evidence>
<reference evidence="1" key="1">
    <citation type="submission" date="2020-02" db="EMBL/GenBank/DDBJ databases">
        <authorList>
            <person name="Meier V. D."/>
        </authorList>
    </citation>
    <scope>NUCLEOTIDE SEQUENCE</scope>
    <source>
        <strain evidence="1">AVDCRST_MAG58</strain>
    </source>
</reference>
<dbReference type="PANTHER" id="PTHR40616:SF1">
    <property type="entry name" value="LINALOOL DEHYDRATASE_ISOMERASE DOMAIN-CONTAINING PROTEIN"/>
    <property type="match status" value="1"/>
</dbReference>
<dbReference type="EMBL" id="CADCVF010000054">
    <property type="protein sequence ID" value="CAA9461286.1"/>
    <property type="molecule type" value="Genomic_DNA"/>
</dbReference>
<name>A0A6J4R1A8_9ACTN</name>
<accession>A0A6J4R1A8</accession>
<gene>
    <name evidence="1" type="ORF">AVDCRST_MAG58-2642</name>
</gene>
<dbReference type="PANTHER" id="PTHR40616">
    <property type="entry name" value="LINALOOL DEHYDRATASE_ISOMERASE DOMAIN-CONTAINING PROTEIN"/>
    <property type="match status" value="1"/>
</dbReference>
<proteinExistence type="predicted"/>